<evidence type="ECO:0000256" key="10">
    <source>
        <dbReference type="ARBA" id="ARBA00030772"/>
    </source>
</evidence>
<dbReference type="GO" id="GO:0015627">
    <property type="term" value="C:type II protein secretion system complex"/>
    <property type="evidence" value="ECO:0007669"/>
    <property type="project" value="InterPro"/>
</dbReference>
<dbReference type="Proteomes" id="UP000094256">
    <property type="component" value="Chromosome"/>
</dbReference>
<evidence type="ECO:0000256" key="5">
    <source>
        <dbReference type="ARBA" id="ARBA00022475"/>
    </source>
</evidence>
<evidence type="ECO:0000256" key="8">
    <source>
        <dbReference type="ARBA" id="ARBA00022927"/>
    </source>
</evidence>
<keyword evidence="12" id="KW-1185">Reference proteome</keyword>
<evidence type="ECO:0000256" key="7">
    <source>
        <dbReference type="ARBA" id="ARBA00022692"/>
    </source>
</evidence>
<comment type="similarity">
    <text evidence="2">Belongs to the GSP N family.</text>
</comment>
<accession>A0A1B3ZD30</accession>
<proteinExistence type="inferred from homology"/>
<evidence type="ECO:0000256" key="9">
    <source>
        <dbReference type="ARBA" id="ARBA00023136"/>
    </source>
</evidence>
<evidence type="ECO:0000256" key="6">
    <source>
        <dbReference type="ARBA" id="ARBA00022519"/>
    </source>
</evidence>
<keyword evidence="7" id="KW-0812">Transmembrane</keyword>
<dbReference type="GO" id="GO:0005886">
    <property type="term" value="C:plasma membrane"/>
    <property type="evidence" value="ECO:0007669"/>
    <property type="project" value="UniProtKB-SubCell"/>
</dbReference>
<keyword evidence="4" id="KW-0813">Transport</keyword>
<keyword evidence="5" id="KW-1003">Cell membrane</keyword>
<evidence type="ECO:0000313" key="11">
    <source>
        <dbReference type="EMBL" id="AOH85327.1"/>
    </source>
</evidence>
<dbReference type="OrthoDB" id="7477467at2"/>
<keyword evidence="9" id="KW-0472">Membrane</keyword>
<dbReference type="GO" id="GO:0015628">
    <property type="term" value="P:protein secretion by the type II secretion system"/>
    <property type="evidence" value="ECO:0007669"/>
    <property type="project" value="InterPro"/>
</dbReference>
<protein>
    <recommendedName>
        <fullName evidence="3">Type II secretion system protein N</fullName>
    </recommendedName>
    <alternativeName>
        <fullName evidence="10">General secretion pathway protein N</fullName>
    </alternativeName>
</protein>
<keyword evidence="6" id="KW-0997">Cell inner membrane</keyword>
<comment type="subcellular location">
    <subcellularLocation>
        <location evidence="1">Cell inner membrane</location>
    </subcellularLocation>
</comment>
<evidence type="ECO:0000313" key="12">
    <source>
        <dbReference type="Proteomes" id="UP000094256"/>
    </source>
</evidence>
<evidence type="ECO:0000256" key="2">
    <source>
        <dbReference type="ARBA" id="ARBA00007208"/>
    </source>
</evidence>
<gene>
    <name evidence="11" type="ORF">AWL63_16640</name>
</gene>
<dbReference type="KEGG" id="span:AWL63_16640"/>
<organism evidence="11 12">
    <name type="scientific">Sphingomonas panacis</name>
    <dbReference type="NCBI Taxonomy" id="1560345"/>
    <lineage>
        <taxon>Bacteria</taxon>
        <taxon>Pseudomonadati</taxon>
        <taxon>Pseudomonadota</taxon>
        <taxon>Alphaproteobacteria</taxon>
        <taxon>Sphingomonadales</taxon>
        <taxon>Sphingomonadaceae</taxon>
        <taxon>Sphingomonas</taxon>
    </lineage>
</organism>
<dbReference type="AlphaFoldDB" id="A0A1B3ZD30"/>
<evidence type="ECO:0000256" key="1">
    <source>
        <dbReference type="ARBA" id="ARBA00004533"/>
    </source>
</evidence>
<dbReference type="Pfam" id="PF01203">
    <property type="entry name" value="T2SSN"/>
    <property type="match status" value="1"/>
</dbReference>
<evidence type="ECO:0000256" key="3">
    <source>
        <dbReference type="ARBA" id="ARBA00021563"/>
    </source>
</evidence>
<name>A0A1B3ZD30_9SPHN</name>
<evidence type="ECO:0000256" key="4">
    <source>
        <dbReference type="ARBA" id="ARBA00022448"/>
    </source>
</evidence>
<sequence>MKRIRLTTGPVAMFGAVFVVALVALLPMRVALGVIGVGEQGLTARAVEGSVWGGALREAQVGRIALGDLHVAVSPLALLVGRARVSLTGKASDLGRSIDGAIEISRHSFGLSGMTASVPTGNIFAPAPISTLDLDSVDVRFEGGDCVRASGRVKASLSGDIGGIALGQGMAGEARCDAGALLLPLASPAGAESAVLRLWQDGRYHADLTIRSDDPAAADRLARAGFQRGDTGYVLSIEGKL</sequence>
<reference evidence="11 12" key="1">
    <citation type="submission" date="2016-01" db="EMBL/GenBank/DDBJ databases">
        <title>Complete genome and mega plasmid sequence of Sphingomonas panacis DCY99 elicits systemic resistance in rice to Xanthomonas oryzae.</title>
        <authorList>
            <person name="Kim Y.J."/>
            <person name="Yang D.C."/>
            <person name="Sing P."/>
        </authorList>
    </citation>
    <scope>NUCLEOTIDE SEQUENCE [LARGE SCALE GENOMIC DNA]</scope>
    <source>
        <strain evidence="11 12">DCY99</strain>
    </source>
</reference>
<dbReference type="EMBL" id="CP014168">
    <property type="protein sequence ID" value="AOH85327.1"/>
    <property type="molecule type" value="Genomic_DNA"/>
</dbReference>
<keyword evidence="8" id="KW-0653">Protein transport</keyword>
<dbReference type="STRING" id="1560345.AWL63_16640"/>
<dbReference type="InterPro" id="IPR022792">
    <property type="entry name" value="T2SS_protein-GspN"/>
</dbReference>
<dbReference type="RefSeq" id="WP_069205860.1">
    <property type="nucleotide sequence ID" value="NZ_CP014168.1"/>
</dbReference>